<keyword evidence="2" id="KW-1185">Reference proteome</keyword>
<comment type="caution">
    <text evidence="1">The sequence shown here is derived from an EMBL/GenBank/DDBJ whole genome shotgun (WGS) entry which is preliminary data.</text>
</comment>
<sequence>MNDSENELKHLMNESQNNPWKLTAKNLKGIIDFVTNAKYLPRYTPSIIESISTGFYAMKLSKRTTIPCNVKIELSE</sequence>
<protein>
    <submittedName>
        <fullName evidence="1">Uncharacterized protein</fullName>
    </submittedName>
</protein>
<accession>A0A813TJ09</accession>
<evidence type="ECO:0000313" key="1">
    <source>
        <dbReference type="EMBL" id="CAF0811721.1"/>
    </source>
</evidence>
<dbReference type="Proteomes" id="UP000663870">
    <property type="component" value="Unassembled WGS sequence"/>
</dbReference>
<evidence type="ECO:0000313" key="2">
    <source>
        <dbReference type="Proteomes" id="UP000663870"/>
    </source>
</evidence>
<dbReference type="EMBL" id="CAJNOL010000068">
    <property type="protein sequence ID" value="CAF0811721.1"/>
    <property type="molecule type" value="Genomic_DNA"/>
</dbReference>
<name>A0A813TJ09_9BILA</name>
<organism evidence="1 2">
    <name type="scientific">Rotaria sordida</name>
    <dbReference type="NCBI Taxonomy" id="392033"/>
    <lineage>
        <taxon>Eukaryota</taxon>
        <taxon>Metazoa</taxon>
        <taxon>Spiralia</taxon>
        <taxon>Gnathifera</taxon>
        <taxon>Rotifera</taxon>
        <taxon>Eurotatoria</taxon>
        <taxon>Bdelloidea</taxon>
        <taxon>Philodinida</taxon>
        <taxon>Philodinidae</taxon>
        <taxon>Rotaria</taxon>
    </lineage>
</organism>
<proteinExistence type="predicted"/>
<gene>
    <name evidence="1" type="ORF">JXQ802_LOCUS4753</name>
</gene>
<reference evidence="1" key="1">
    <citation type="submission" date="2021-02" db="EMBL/GenBank/DDBJ databases">
        <authorList>
            <person name="Nowell W R."/>
        </authorList>
    </citation>
    <scope>NUCLEOTIDE SEQUENCE</scope>
</reference>
<dbReference type="AlphaFoldDB" id="A0A813TJ09"/>